<dbReference type="PRINTS" id="PR00205">
    <property type="entry name" value="CADHERIN"/>
</dbReference>
<dbReference type="PANTHER" id="PTHR47410">
    <property type="entry name" value="TOLL-LIKE RECEPTOR 7-RELATED"/>
    <property type="match status" value="1"/>
</dbReference>
<evidence type="ECO:0000259" key="19">
    <source>
        <dbReference type="PROSITE" id="PS50104"/>
    </source>
</evidence>
<dbReference type="SMART" id="SM00112">
    <property type="entry name" value="CA"/>
    <property type="match status" value="5"/>
</dbReference>
<dbReference type="GO" id="GO:0032755">
    <property type="term" value="P:positive regulation of interleukin-6 production"/>
    <property type="evidence" value="ECO:0007669"/>
    <property type="project" value="TreeGrafter"/>
</dbReference>
<comment type="similarity">
    <text evidence="2">Belongs to the Toll-like receptor family.</text>
</comment>
<evidence type="ECO:0000256" key="10">
    <source>
        <dbReference type="ARBA" id="ARBA00022989"/>
    </source>
</evidence>
<dbReference type="PROSITE" id="PS50268">
    <property type="entry name" value="CADHERIN_2"/>
    <property type="match status" value="4"/>
</dbReference>
<keyword evidence="22" id="KW-1185">Reference proteome</keyword>
<dbReference type="GO" id="GO:0007156">
    <property type="term" value="P:homophilic cell adhesion via plasma membrane adhesion molecules"/>
    <property type="evidence" value="ECO:0007669"/>
    <property type="project" value="InterPro"/>
</dbReference>
<dbReference type="SUPFAM" id="SSF52047">
    <property type="entry name" value="RNI-like"/>
    <property type="match status" value="1"/>
</dbReference>
<dbReference type="Pfam" id="PF00028">
    <property type="entry name" value="Cadherin"/>
    <property type="match status" value="1"/>
</dbReference>
<evidence type="ECO:0000256" key="6">
    <source>
        <dbReference type="ARBA" id="ARBA00022729"/>
    </source>
</evidence>
<dbReference type="Pfam" id="PF13855">
    <property type="entry name" value="LRR_8"/>
    <property type="match status" value="2"/>
</dbReference>
<dbReference type="SUPFAM" id="SSF49313">
    <property type="entry name" value="Cadherin-like"/>
    <property type="match status" value="4"/>
</dbReference>
<dbReference type="SMART" id="SM00369">
    <property type="entry name" value="LRR_TYP"/>
    <property type="match status" value="10"/>
</dbReference>
<dbReference type="Proteomes" id="UP001221898">
    <property type="component" value="Unassembled WGS sequence"/>
</dbReference>
<dbReference type="SUPFAM" id="SSF52200">
    <property type="entry name" value="Toll/Interleukin receptor TIR domain"/>
    <property type="match status" value="1"/>
</dbReference>
<evidence type="ECO:0000256" key="3">
    <source>
        <dbReference type="ARBA" id="ARBA00022588"/>
    </source>
</evidence>
<feature type="domain" description="Cadherin" evidence="20">
    <location>
        <begin position="511"/>
        <end position="617"/>
    </location>
</feature>
<keyword evidence="7" id="KW-0677">Repeat</keyword>
<dbReference type="Gene3D" id="3.80.10.10">
    <property type="entry name" value="Ribonuclease Inhibitor"/>
    <property type="match status" value="2"/>
</dbReference>
<dbReference type="GO" id="GO:0006954">
    <property type="term" value="P:inflammatory response"/>
    <property type="evidence" value="ECO:0007669"/>
    <property type="project" value="UniProtKB-KW"/>
</dbReference>
<dbReference type="InterPro" id="IPR000483">
    <property type="entry name" value="Cys-rich_flank_reg_C"/>
</dbReference>
<dbReference type="InterPro" id="IPR032675">
    <property type="entry name" value="LRR_dom_sf"/>
</dbReference>
<keyword evidence="10 18" id="KW-1133">Transmembrane helix</keyword>
<dbReference type="GO" id="GO:0045087">
    <property type="term" value="P:innate immune response"/>
    <property type="evidence" value="ECO:0007669"/>
    <property type="project" value="UniProtKB-KW"/>
</dbReference>
<evidence type="ECO:0000256" key="15">
    <source>
        <dbReference type="ARBA" id="ARBA00046288"/>
    </source>
</evidence>
<gene>
    <name evidence="21" type="ORF">AAFF_G00041750</name>
</gene>
<evidence type="ECO:0000256" key="18">
    <source>
        <dbReference type="SAM" id="Phobius"/>
    </source>
</evidence>
<evidence type="ECO:0000256" key="4">
    <source>
        <dbReference type="ARBA" id="ARBA00022614"/>
    </source>
</evidence>
<keyword evidence="6" id="KW-0732">Signal</keyword>
<name>A0AAD7S2R6_9TELE</name>
<evidence type="ECO:0000256" key="17">
    <source>
        <dbReference type="SAM" id="MobiDB-lite"/>
    </source>
</evidence>
<dbReference type="GO" id="GO:0005509">
    <property type="term" value="F:calcium ion binding"/>
    <property type="evidence" value="ECO:0007669"/>
    <property type="project" value="UniProtKB-UniRule"/>
</dbReference>
<proteinExistence type="inferred from homology"/>
<evidence type="ECO:0000256" key="1">
    <source>
        <dbReference type="ARBA" id="ARBA00004177"/>
    </source>
</evidence>
<dbReference type="InterPro" id="IPR035897">
    <property type="entry name" value="Toll_tir_struct_dom_sf"/>
</dbReference>
<evidence type="ECO:0000313" key="22">
    <source>
        <dbReference type="Proteomes" id="UP001221898"/>
    </source>
</evidence>
<dbReference type="GO" id="GO:1902533">
    <property type="term" value="P:positive regulation of intracellular signal transduction"/>
    <property type="evidence" value="ECO:0007669"/>
    <property type="project" value="UniProtKB-ARBA"/>
</dbReference>
<feature type="transmembrane region" description="Helical" evidence="18">
    <location>
        <begin position="738"/>
        <end position="758"/>
    </location>
</feature>
<keyword evidence="12" id="KW-0675">Receptor</keyword>
<keyword evidence="14" id="KW-0395">Inflammatory response</keyword>
<dbReference type="GO" id="GO:0005886">
    <property type="term" value="C:plasma membrane"/>
    <property type="evidence" value="ECO:0007669"/>
    <property type="project" value="TreeGrafter"/>
</dbReference>
<evidence type="ECO:0000313" key="21">
    <source>
        <dbReference type="EMBL" id="KAJ8394820.1"/>
    </source>
</evidence>
<dbReference type="SUPFAM" id="SSF52058">
    <property type="entry name" value="L domain-like"/>
    <property type="match status" value="1"/>
</dbReference>
<evidence type="ECO:0000256" key="7">
    <source>
        <dbReference type="ARBA" id="ARBA00022737"/>
    </source>
</evidence>
<evidence type="ECO:0000259" key="20">
    <source>
        <dbReference type="PROSITE" id="PS50268"/>
    </source>
</evidence>
<evidence type="ECO:0000256" key="12">
    <source>
        <dbReference type="ARBA" id="ARBA00023170"/>
    </source>
</evidence>
<comment type="caution">
    <text evidence="21">The sequence shown here is derived from an EMBL/GenBank/DDBJ whole genome shotgun (WGS) entry which is preliminary data.</text>
</comment>
<feature type="domain" description="Cadherin" evidence="20">
    <location>
        <begin position="399"/>
        <end position="510"/>
    </location>
</feature>
<keyword evidence="13" id="KW-0325">Glycoprotein</keyword>
<reference evidence="21" key="1">
    <citation type="journal article" date="2023" name="Science">
        <title>Genome structures resolve the early diversification of teleost fishes.</title>
        <authorList>
            <person name="Parey E."/>
            <person name="Louis A."/>
            <person name="Montfort J."/>
            <person name="Bouchez O."/>
            <person name="Roques C."/>
            <person name="Iampietro C."/>
            <person name="Lluch J."/>
            <person name="Castinel A."/>
            <person name="Donnadieu C."/>
            <person name="Desvignes T."/>
            <person name="Floi Bucao C."/>
            <person name="Jouanno E."/>
            <person name="Wen M."/>
            <person name="Mejri S."/>
            <person name="Dirks R."/>
            <person name="Jansen H."/>
            <person name="Henkel C."/>
            <person name="Chen W.J."/>
            <person name="Zahm M."/>
            <person name="Cabau C."/>
            <person name="Klopp C."/>
            <person name="Thompson A.W."/>
            <person name="Robinson-Rechavi M."/>
            <person name="Braasch I."/>
            <person name="Lecointre G."/>
            <person name="Bobe J."/>
            <person name="Postlethwait J.H."/>
            <person name="Berthelot C."/>
            <person name="Roest Crollius H."/>
            <person name="Guiguen Y."/>
        </authorList>
    </citation>
    <scope>NUCLEOTIDE SEQUENCE</scope>
    <source>
        <strain evidence="21">NC1722</strain>
    </source>
</reference>
<evidence type="ECO:0000256" key="9">
    <source>
        <dbReference type="ARBA" id="ARBA00022859"/>
    </source>
</evidence>
<keyword evidence="3" id="KW-0399">Innate immunity</keyword>
<evidence type="ECO:0000256" key="14">
    <source>
        <dbReference type="ARBA" id="ARBA00023198"/>
    </source>
</evidence>
<keyword evidence="4" id="KW-0433">Leucine-rich repeat</keyword>
<dbReference type="GO" id="GO:0002224">
    <property type="term" value="P:toll-like receptor signaling pathway"/>
    <property type="evidence" value="ECO:0007669"/>
    <property type="project" value="TreeGrafter"/>
</dbReference>
<dbReference type="EMBL" id="JAINUG010000122">
    <property type="protein sequence ID" value="KAJ8394820.1"/>
    <property type="molecule type" value="Genomic_DNA"/>
</dbReference>
<evidence type="ECO:0000256" key="13">
    <source>
        <dbReference type="ARBA" id="ARBA00023180"/>
    </source>
</evidence>
<dbReference type="InterPro" id="IPR000157">
    <property type="entry name" value="TIR_dom"/>
</dbReference>
<evidence type="ECO:0000256" key="5">
    <source>
        <dbReference type="ARBA" id="ARBA00022692"/>
    </source>
</evidence>
<dbReference type="CDD" id="cd11304">
    <property type="entry name" value="Cadherin_repeat"/>
    <property type="match status" value="4"/>
</dbReference>
<dbReference type="Pfam" id="PF01582">
    <property type="entry name" value="TIR"/>
    <property type="match status" value="1"/>
</dbReference>
<evidence type="ECO:0000256" key="16">
    <source>
        <dbReference type="PROSITE-ProRule" id="PRU00043"/>
    </source>
</evidence>
<dbReference type="Pfam" id="PF00560">
    <property type="entry name" value="LRR_1"/>
    <property type="match status" value="1"/>
</dbReference>
<comment type="subcellular location">
    <subcellularLocation>
        <location evidence="15">Endomembrane system</location>
        <topology evidence="15">Single-pass type I membrane protein</topology>
    </subcellularLocation>
    <subcellularLocation>
        <location evidence="1">Endosome</location>
    </subcellularLocation>
</comment>
<dbReference type="PROSITE" id="PS50104">
    <property type="entry name" value="TIR"/>
    <property type="match status" value="1"/>
</dbReference>
<dbReference type="PROSITE" id="PS51450">
    <property type="entry name" value="LRR"/>
    <property type="match status" value="3"/>
</dbReference>
<protein>
    <submittedName>
        <fullName evidence="21">Uncharacterized protein</fullName>
    </submittedName>
</protein>
<keyword evidence="8" id="KW-0967">Endosome</keyword>
<dbReference type="GO" id="GO:0007249">
    <property type="term" value="P:canonical NF-kappaB signal transduction"/>
    <property type="evidence" value="ECO:0007669"/>
    <property type="project" value="TreeGrafter"/>
</dbReference>
<dbReference type="InterPro" id="IPR002126">
    <property type="entry name" value="Cadherin-like_dom"/>
</dbReference>
<accession>A0AAD7S2R6</accession>
<feature type="domain" description="TIR" evidence="19">
    <location>
        <begin position="1430"/>
        <end position="1573"/>
    </location>
</feature>
<keyword evidence="11 18" id="KW-0472">Membrane</keyword>
<feature type="region of interest" description="Disordered" evidence="17">
    <location>
        <begin position="677"/>
        <end position="697"/>
    </location>
</feature>
<dbReference type="InterPro" id="IPR001611">
    <property type="entry name" value="Leu-rich_rpt"/>
</dbReference>
<organism evidence="21 22">
    <name type="scientific">Aldrovandia affinis</name>
    <dbReference type="NCBI Taxonomy" id="143900"/>
    <lineage>
        <taxon>Eukaryota</taxon>
        <taxon>Metazoa</taxon>
        <taxon>Chordata</taxon>
        <taxon>Craniata</taxon>
        <taxon>Vertebrata</taxon>
        <taxon>Euteleostomi</taxon>
        <taxon>Actinopterygii</taxon>
        <taxon>Neopterygii</taxon>
        <taxon>Teleostei</taxon>
        <taxon>Notacanthiformes</taxon>
        <taxon>Halosauridae</taxon>
        <taxon>Aldrovandia</taxon>
    </lineage>
</organism>
<feature type="transmembrane region" description="Helical" evidence="18">
    <location>
        <begin position="640"/>
        <end position="662"/>
    </location>
</feature>
<dbReference type="Gene3D" id="3.40.50.10140">
    <property type="entry name" value="Toll/interleukin-1 receptor homology (TIR) domain"/>
    <property type="match status" value="1"/>
</dbReference>
<dbReference type="GO" id="GO:0038187">
    <property type="term" value="F:pattern recognition receptor activity"/>
    <property type="evidence" value="ECO:0007669"/>
    <property type="project" value="TreeGrafter"/>
</dbReference>
<dbReference type="InterPro" id="IPR003591">
    <property type="entry name" value="Leu-rich_rpt_typical-subtyp"/>
</dbReference>
<sequence>MNGAMRKVSCVFSILVLQETSPGGTEVYTFTFTWGSGGTRVPSISVSPSAGSSFFQTRENGYTQTITLTSHATLNYKITNQYTIGVSLPPSAATLYVVILQAPKCDRQFASSGGATVRVQENLAPSFILYAVNPEDFGPFQYTLSSSPQAPFTIDKIGIVRSPSSGFILDERKYILSITVEGGGTSCSGTLNIEVLPVEIPAVTFTLGNQTVTATENSGPFTAVARVSAISNIGADVYYLIKSPNSAGPHHFQINQRTGMIRTIHNLDLEASPLLNVTHLLVVAYDPLHKVSATATVAVAVLERYGLASVNCVDGDRTSTRLTYHVVADNRSMGKFQVSTTGGLLKVNGTLDLDSSGPNCEDFRYTAHVVVTDNGVPPLTTTVPVYVTVTLVNEFDPVFTSCEHLSVREDAAPGTTIGSVSATDRDCPHTVRYSVVGTTGQSPIRFYVGPSSGQIHLLSHLDFEEQTSYGLQIEAVDIDQDSAPEPKNQRTAVCTLIVNVENVNDNPPVCDPPHYRASILSTLSAAVEILTVACSDADNPTQDLVYSVAGGNTNNRFAMNGDRLVSRGAFSFQTPGVFDPTVYELSVRVEDRGTPVLSTIATVIVSVVPWTTTRPTTTTTASPPQIEVVGLLVQEWTPPLWFVAVLTAAGILLLLSLAALLWRCVSGCRQAPVTCPQLPDRGQNAERETPASKPLQTDRGTAEKDLVLNWESLKSFEVKLLYSFLDNKKHMASFTNGVFLLCIYLLLAAVTAINLTFFPCDIISTKLDCSQRNFLQVPSILHSNSVLSLNLDRNNIREVVRGAFAGVPNLQNLTMSWNCPPGRLRALGLPPCEMKIDRDAFAPLRNLSRLVLAGNSLRHVPALPGNLTFLSLEYNRLFNFTTPLGTPHLEQLLLARNCYYANPCNGTFTIDESVFQGLPVLRNLTLGFNSIAEVPRGLPPSLVSLDLRENKISEINDMAFANLSSLTHLNLEWNCQRCDHAAQPCFPCPNNASINLTQKAFWHQENITSLSLRGNSLRKLPDSLFWNLRRLTDLDLSDNLLAYVIRNGTFFKYLKNVTTLNLIYNYEPRRTFNNLSLSRHFKEMKNLKNLLLSGYFFNRIDMYYRAAFQEVRDTLKVLDLSYNAFHFSMKGMGHGFEFIQSLTSLEVLSLAENNIGMRISRQLNSSSLKYLFFAGNRLDIMWDNKDDRYITFFEQLINLTYLDISKNNLEYFTPEALSHLPQSLTTLKVSDNKLYYFPWTNLSSLSNLCCLNLSRNYLTSLPSEVTSPKLLTLDLSHNRISHLVDDFFRNASSLHTLLLSYNRLKFLDSQNLPPQHGRLRMLTLHGNPFECSCNTSWFPDFLMNTSITIPQLTTNIRCGFPESLQGEIVLSMDPRSCQESDVWFLCTFLLTVVFTVVPLLNRLFGWDLWYCIQVFWAGHKGYSVLQGNSSQHDAFVVFDTGNAVVRDWVYNELAVNLEDRGIRRFTLCLEERDWVPGFACIDNLHNAVYNSSKTIFVLTNNGPVSGILKQTFYMVQQRLLDEKIDVVVLVLLDEVFPKLKYLQMRKRLCRNLLIVTIRIVVLSTKMRKATATE</sequence>
<keyword evidence="16" id="KW-0106">Calcium</keyword>
<feature type="domain" description="Cadherin" evidence="20">
    <location>
        <begin position="206"/>
        <end position="303"/>
    </location>
</feature>
<feature type="domain" description="Cadherin" evidence="20">
    <location>
        <begin position="307"/>
        <end position="399"/>
    </location>
</feature>
<evidence type="ECO:0000256" key="11">
    <source>
        <dbReference type="ARBA" id="ARBA00023136"/>
    </source>
</evidence>
<dbReference type="GO" id="GO:0051607">
    <property type="term" value="P:defense response to virus"/>
    <property type="evidence" value="ECO:0007669"/>
    <property type="project" value="TreeGrafter"/>
</dbReference>
<evidence type="ECO:0000256" key="8">
    <source>
        <dbReference type="ARBA" id="ARBA00022753"/>
    </source>
</evidence>
<keyword evidence="5 18" id="KW-0812">Transmembrane</keyword>
<dbReference type="GO" id="GO:0005768">
    <property type="term" value="C:endosome"/>
    <property type="evidence" value="ECO:0007669"/>
    <property type="project" value="UniProtKB-SubCell"/>
</dbReference>
<keyword evidence="9" id="KW-0391">Immunity</keyword>
<dbReference type="SMART" id="SM00082">
    <property type="entry name" value="LRRCT"/>
    <property type="match status" value="1"/>
</dbReference>
<dbReference type="Gene3D" id="2.60.40.60">
    <property type="entry name" value="Cadherins"/>
    <property type="match status" value="4"/>
</dbReference>
<evidence type="ECO:0000256" key="2">
    <source>
        <dbReference type="ARBA" id="ARBA00009634"/>
    </source>
</evidence>
<dbReference type="PANTHER" id="PTHR47410:SF4">
    <property type="entry name" value="TOLL-LIKE RECEPTOR 9"/>
    <property type="match status" value="1"/>
</dbReference>
<dbReference type="SMART" id="SM00364">
    <property type="entry name" value="LRR_BAC"/>
    <property type="match status" value="7"/>
</dbReference>
<dbReference type="InterPro" id="IPR015919">
    <property type="entry name" value="Cadherin-like_sf"/>
</dbReference>